<dbReference type="PANTHER" id="PTHR35526:SF3">
    <property type="entry name" value="ANTI-SIGMA-F FACTOR RSBW"/>
    <property type="match status" value="1"/>
</dbReference>
<keyword evidence="1" id="KW-0723">Serine/threonine-protein kinase</keyword>
<keyword evidence="1" id="KW-0418">Kinase</keyword>
<dbReference type="Pfam" id="PF13581">
    <property type="entry name" value="HATPase_c_2"/>
    <property type="match status" value="1"/>
</dbReference>
<reference evidence="4" key="1">
    <citation type="submission" date="2018-04" db="EMBL/GenBank/DDBJ databases">
        <authorList>
            <person name="Cornet L."/>
        </authorList>
    </citation>
    <scope>NUCLEOTIDE SEQUENCE [LARGE SCALE GENOMIC DNA]</scope>
</reference>
<gene>
    <name evidence="3" type="ORF">DCF17_04625</name>
</gene>
<dbReference type="CDD" id="cd16936">
    <property type="entry name" value="HATPase_RsbW-like"/>
    <property type="match status" value="1"/>
</dbReference>
<evidence type="ECO:0000313" key="3">
    <source>
        <dbReference type="EMBL" id="PZO44067.1"/>
    </source>
</evidence>
<organism evidence="3 4">
    <name type="scientific">Shackletoniella antarctica</name>
    <dbReference type="NCBI Taxonomy" id="268115"/>
    <lineage>
        <taxon>Bacteria</taxon>
        <taxon>Bacillati</taxon>
        <taxon>Cyanobacteriota</taxon>
        <taxon>Cyanophyceae</taxon>
        <taxon>Oculatellales</taxon>
        <taxon>Oculatellaceae</taxon>
        <taxon>Shackletoniella</taxon>
    </lineage>
</organism>
<sequence length="144" mass="16297">MARTKTRREHLQVVSKLDVVAQVQLWFRDTCRSLEGESAWVGNHCDRLGLALTEGFTNAVRHAHAHLPPETGIDIDLALGTDQVEIRIWDHGDPFNPELLPEPQPGELLDSGYGWFLLRRLADKVTYQRSQDGRNCLSIVACRL</sequence>
<dbReference type="InterPro" id="IPR050267">
    <property type="entry name" value="Anti-sigma-factor_SerPK"/>
</dbReference>
<dbReference type="InterPro" id="IPR036890">
    <property type="entry name" value="HATPase_C_sf"/>
</dbReference>
<dbReference type="EMBL" id="QBMN01000020">
    <property type="protein sequence ID" value="PZO44067.1"/>
    <property type="molecule type" value="Genomic_DNA"/>
</dbReference>
<evidence type="ECO:0000256" key="1">
    <source>
        <dbReference type="ARBA" id="ARBA00022527"/>
    </source>
</evidence>
<reference evidence="3 4" key="2">
    <citation type="submission" date="2018-06" db="EMBL/GenBank/DDBJ databases">
        <title>Metagenomic assembly of (sub)arctic Cyanobacteria and their associated microbiome from non-axenic cultures.</title>
        <authorList>
            <person name="Baurain D."/>
        </authorList>
    </citation>
    <scope>NUCLEOTIDE SEQUENCE [LARGE SCALE GENOMIC DNA]</scope>
    <source>
        <strain evidence="3">ULC041bin1</strain>
    </source>
</reference>
<dbReference type="GO" id="GO:0004674">
    <property type="term" value="F:protein serine/threonine kinase activity"/>
    <property type="evidence" value="ECO:0007669"/>
    <property type="project" value="UniProtKB-KW"/>
</dbReference>
<proteinExistence type="predicted"/>
<dbReference type="Proteomes" id="UP000249081">
    <property type="component" value="Unassembled WGS sequence"/>
</dbReference>
<dbReference type="PANTHER" id="PTHR35526">
    <property type="entry name" value="ANTI-SIGMA-F FACTOR RSBW-RELATED"/>
    <property type="match status" value="1"/>
</dbReference>
<feature type="domain" description="Histidine kinase/HSP90-like ATPase" evidence="2">
    <location>
        <begin position="16"/>
        <end position="139"/>
    </location>
</feature>
<dbReference type="SUPFAM" id="SSF55874">
    <property type="entry name" value="ATPase domain of HSP90 chaperone/DNA topoisomerase II/histidine kinase"/>
    <property type="match status" value="1"/>
</dbReference>
<comment type="caution">
    <text evidence="3">The sequence shown here is derived from an EMBL/GenBank/DDBJ whole genome shotgun (WGS) entry which is preliminary data.</text>
</comment>
<dbReference type="AlphaFoldDB" id="A0A2W4WLJ5"/>
<dbReference type="InterPro" id="IPR003594">
    <property type="entry name" value="HATPase_dom"/>
</dbReference>
<protein>
    <submittedName>
        <fullName evidence="3">Anti-sigma regulatory factor</fullName>
    </submittedName>
</protein>
<name>A0A2W4WLJ5_9CYAN</name>
<evidence type="ECO:0000259" key="2">
    <source>
        <dbReference type="Pfam" id="PF13581"/>
    </source>
</evidence>
<accession>A0A2W4WLJ5</accession>
<dbReference type="Gene3D" id="3.30.565.10">
    <property type="entry name" value="Histidine kinase-like ATPase, C-terminal domain"/>
    <property type="match status" value="1"/>
</dbReference>
<evidence type="ECO:0000313" key="4">
    <source>
        <dbReference type="Proteomes" id="UP000249081"/>
    </source>
</evidence>
<keyword evidence="1" id="KW-0808">Transferase</keyword>